<evidence type="ECO:0000256" key="2">
    <source>
        <dbReference type="ARBA" id="ARBA00023033"/>
    </source>
</evidence>
<dbReference type="Pfam" id="PF01494">
    <property type="entry name" value="FAD_binding_3"/>
    <property type="match status" value="2"/>
</dbReference>
<dbReference type="EMBL" id="JBHTMB010000146">
    <property type="protein sequence ID" value="MFD1235156.1"/>
    <property type="molecule type" value="Genomic_DNA"/>
</dbReference>
<proteinExistence type="predicted"/>
<evidence type="ECO:0000313" key="4">
    <source>
        <dbReference type="EMBL" id="MFD1235156.1"/>
    </source>
</evidence>
<feature type="domain" description="FAD-binding" evidence="3">
    <location>
        <begin position="7"/>
        <end position="189"/>
    </location>
</feature>
<keyword evidence="5" id="KW-1185">Reference proteome</keyword>
<dbReference type="SUPFAM" id="SSF51905">
    <property type="entry name" value="FAD/NAD(P)-binding domain"/>
    <property type="match status" value="1"/>
</dbReference>
<dbReference type="PANTHER" id="PTHR13789:SF309">
    <property type="entry name" value="PUTATIVE (AFU_ORTHOLOGUE AFUA_6G14510)-RELATED"/>
    <property type="match status" value="1"/>
</dbReference>
<accession>A0ABW3VJA5</accession>
<dbReference type="RefSeq" id="WP_013675364.1">
    <property type="nucleotide sequence ID" value="NZ_BAABKS010000009.1"/>
</dbReference>
<sequence length="403" mass="42073">MNDTRTALVVGGGIAGPVAAMALAKAGIEATIVEAYPGGADGVGGALGLAPNGINALAVVGVDEAVRAAGQPMVAMVLQSGTGKRLAELRTAPDLPTPQFVNRHDLYRALHDEAERRGVRVSFGKRLTGLHDDGAAVTARFADGTTATADVLVGADGLRSAVRPLIDPAAPGPRNCGLLNVGAAVPDTGLAPTAGAMHMIFGRRAFFGYQVFDDGSGGWFANLPDQRRMTAAQARELGVPHWRNVLHTAFADDRGPALDLVDRTADDDLLLLGATEDLPSVPTWSHGRVVLVGDAAHATSPSSGQGASLAAESAVELARCLRDLPHTEAFAAYETIRRPRVEKIIAMAARTNSAKAAGPVGRVLRDALLPTVMRRFVTPEKTAWRDAYRIDWDTPVSTVAVAA</sequence>
<dbReference type="PRINTS" id="PR00420">
    <property type="entry name" value="RNGMNOXGNASE"/>
</dbReference>
<keyword evidence="1" id="KW-0560">Oxidoreductase</keyword>
<keyword evidence="2" id="KW-0503">Monooxygenase</keyword>
<protein>
    <submittedName>
        <fullName evidence="4">FAD-dependent oxidoreductase</fullName>
    </submittedName>
</protein>
<dbReference type="InterPro" id="IPR002938">
    <property type="entry name" value="FAD-bd"/>
</dbReference>
<dbReference type="InterPro" id="IPR050493">
    <property type="entry name" value="FAD-dep_Monooxygenase_BioMet"/>
</dbReference>
<evidence type="ECO:0000313" key="5">
    <source>
        <dbReference type="Proteomes" id="UP001597182"/>
    </source>
</evidence>
<reference evidence="5" key="1">
    <citation type="journal article" date="2019" name="Int. J. Syst. Evol. Microbiol.">
        <title>The Global Catalogue of Microorganisms (GCM) 10K type strain sequencing project: providing services to taxonomists for standard genome sequencing and annotation.</title>
        <authorList>
            <consortium name="The Broad Institute Genomics Platform"/>
            <consortium name="The Broad Institute Genome Sequencing Center for Infectious Disease"/>
            <person name="Wu L."/>
            <person name="Ma J."/>
        </authorList>
    </citation>
    <scope>NUCLEOTIDE SEQUENCE [LARGE SCALE GENOMIC DNA]</scope>
    <source>
        <strain evidence="5">CCUG 49018</strain>
    </source>
</reference>
<feature type="domain" description="FAD-binding" evidence="3">
    <location>
        <begin position="283"/>
        <end position="346"/>
    </location>
</feature>
<dbReference type="Proteomes" id="UP001597182">
    <property type="component" value="Unassembled WGS sequence"/>
</dbReference>
<dbReference type="InterPro" id="IPR036188">
    <property type="entry name" value="FAD/NAD-bd_sf"/>
</dbReference>
<name>A0ABW3VJA5_9PSEU</name>
<organism evidence="4 5">
    <name type="scientific">Pseudonocardia benzenivorans</name>
    <dbReference type="NCBI Taxonomy" id="228005"/>
    <lineage>
        <taxon>Bacteria</taxon>
        <taxon>Bacillati</taxon>
        <taxon>Actinomycetota</taxon>
        <taxon>Actinomycetes</taxon>
        <taxon>Pseudonocardiales</taxon>
        <taxon>Pseudonocardiaceae</taxon>
        <taxon>Pseudonocardia</taxon>
    </lineage>
</organism>
<dbReference type="Gene3D" id="3.50.50.60">
    <property type="entry name" value="FAD/NAD(P)-binding domain"/>
    <property type="match status" value="1"/>
</dbReference>
<gene>
    <name evidence="4" type="ORF">ACFQ34_17850</name>
</gene>
<dbReference type="PANTHER" id="PTHR13789">
    <property type="entry name" value="MONOOXYGENASE"/>
    <property type="match status" value="1"/>
</dbReference>
<evidence type="ECO:0000256" key="1">
    <source>
        <dbReference type="ARBA" id="ARBA00023002"/>
    </source>
</evidence>
<evidence type="ECO:0000259" key="3">
    <source>
        <dbReference type="Pfam" id="PF01494"/>
    </source>
</evidence>
<comment type="caution">
    <text evidence="4">The sequence shown here is derived from an EMBL/GenBank/DDBJ whole genome shotgun (WGS) entry which is preliminary data.</text>
</comment>